<gene>
    <name evidence="3" type="ORF">ACFFRO_27285</name>
</gene>
<name>A0ABV5VLV6_9ACTN</name>
<dbReference type="PANTHER" id="PTHR42834:SF1">
    <property type="entry name" value="ENDONUCLEASE_EXONUCLEASE_PHOSPHATASE FAMILY PROTEIN (AFU_ORTHOLOGUE AFUA_3G09210)"/>
    <property type="match status" value="1"/>
</dbReference>
<feature type="chain" id="PRO_5046201274" evidence="1">
    <location>
        <begin position="21"/>
        <end position="609"/>
    </location>
</feature>
<dbReference type="InterPro" id="IPR005135">
    <property type="entry name" value="Endo/exonuclease/phosphatase"/>
</dbReference>
<dbReference type="Proteomes" id="UP001589703">
    <property type="component" value="Unassembled WGS sequence"/>
</dbReference>
<dbReference type="SUPFAM" id="SSF56219">
    <property type="entry name" value="DNase I-like"/>
    <property type="match status" value="1"/>
</dbReference>
<accession>A0ABV5VLV6</accession>
<keyword evidence="1" id="KW-0732">Signal</keyword>
<dbReference type="CDD" id="cd04486">
    <property type="entry name" value="YhcR_OBF_like"/>
    <property type="match status" value="1"/>
</dbReference>
<reference evidence="3 4" key="1">
    <citation type="submission" date="2024-09" db="EMBL/GenBank/DDBJ databases">
        <authorList>
            <person name="Sun Q."/>
            <person name="Mori K."/>
        </authorList>
    </citation>
    <scope>NUCLEOTIDE SEQUENCE [LARGE SCALE GENOMIC DNA]</scope>
    <source>
        <strain evidence="3 4">JCM 10918</strain>
    </source>
</reference>
<protein>
    <submittedName>
        <fullName evidence="3">Endonuclease/exonuclease/phosphatase family protein</fullName>
    </submittedName>
</protein>
<keyword evidence="4" id="KW-1185">Reference proteome</keyword>
<keyword evidence="3" id="KW-0540">Nuclease</keyword>
<evidence type="ECO:0000256" key="1">
    <source>
        <dbReference type="SAM" id="SignalP"/>
    </source>
</evidence>
<feature type="signal peptide" evidence="1">
    <location>
        <begin position="1"/>
        <end position="20"/>
    </location>
</feature>
<evidence type="ECO:0000259" key="2">
    <source>
        <dbReference type="Pfam" id="PF03372"/>
    </source>
</evidence>
<dbReference type="InterPro" id="IPR036691">
    <property type="entry name" value="Endo/exonu/phosph_ase_sf"/>
</dbReference>
<keyword evidence="3" id="KW-0255">Endonuclease</keyword>
<evidence type="ECO:0000313" key="3">
    <source>
        <dbReference type="EMBL" id="MFB9738785.1"/>
    </source>
</evidence>
<sequence>MPSKSSARLAALTVAAVCSAASTVVLTSPAHADSVRIHDIQGTTRTSPYAGKQVTDVAGIVTGIRTYGSSKGFWIQDTAPDDDPATSEGVFVFTSSTPKGVAVGDAVTVSGTVSEYVPGGTSSGNQSITEITKPVVTVVSSGNAVPAPVVLDARSVPDEYTPAGDSAAGGSVGGLTLRPSKYALDRYESLEGMNVQVADVRVVGATDPYTELWVTVKPDQNRSRRGATVYGSYDSQNSGRLQIQSLGSTADFPVANVGDRLTGTTTGPLDYNQYGGYTLVAETIGTLRSGGVQRETTEKQKNGELAIATYNVENLDPSDDTFAAHASAIVNNLRSPDIVSLEEIQDNNGATDDGTTAADVTVNKLIDAIVAAGGPRYDWRAVDPQDKTDGGEPGGNIRQVFLFNPERVSFTDRPGGDATTAVGVTKSRGKAHLTVSPGRIDPTDEAWASSRKPLVGEFVFRGRTVFVIANHFNSKGGDQGLAGQYQPPVRSSEVQRHRQATLVNAFVKDILALDKNADVVALGDINDFEFSGTARILEKDGALWSAIKSLPKNERYTYVYQGNAQVLDQILVSPAIRRGCDLEYDSVHLNAEFHDQISDHDPQVLRFHP</sequence>
<dbReference type="RefSeq" id="WP_247464251.1">
    <property type="nucleotide sequence ID" value="NZ_JBHMAR010000058.1"/>
</dbReference>
<keyword evidence="3" id="KW-0378">Hydrolase</keyword>
<dbReference type="GO" id="GO:0004519">
    <property type="term" value="F:endonuclease activity"/>
    <property type="evidence" value="ECO:0007669"/>
    <property type="project" value="UniProtKB-KW"/>
</dbReference>
<dbReference type="PANTHER" id="PTHR42834">
    <property type="entry name" value="ENDONUCLEASE/EXONUCLEASE/PHOSPHATASE FAMILY PROTEIN (AFU_ORTHOLOGUE AFUA_3G09210)"/>
    <property type="match status" value="1"/>
</dbReference>
<organism evidence="3 4">
    <name type="scientific">Streptomyces thermocoprophilus</name>
    <dbReference type="NCBI Taxonomy" id="78356"/>
    <lineage>
        <taxon>Bacteria</taxon>
        <taxon>Bacillati</taxon>
        <taxon>Actinomycetota</taxon>
        <taxon>Actinomycetes</taxon>
        <taxon>Kitasatosporales</taxon>
        <taxon>Streptomycetaceae</taxon>
        <taxon>Streptomyces</taxon>
    </lineage>
</organism>
<dbReference type="EMBL" id="JBHMAR010000058">
    <property type="protein sequence ID" value="MFB9738785.1"/>
    <property type="molecule type" value="Genomic_DNA"/>
</dbReference>
<dbReference type="Gene3D" id="3.60.10.10">
    <property type="entry name" value="Endonuclease/exonuclease/phosphatase"/>
    <property type="match status" value="1"/>
</dbReference>
<proteinExistence type="predicted"/>
<comment type="caution">
    <text evidence="3">The sequence shown here is derived from an EMBL/GenBank/DDBJ whole genome shotgun (WGS) entry which is preliminary data.</text>
</comment>
<evidence type="ECO:0000313" key="4">
    <source>
        <dbReference type="Proteomes" id="UP001589703"/>
    </source>
</evidence>
<dbReference type="Pfam" id="PF03372">
    <property type="entry name" value="Exo_endo_phos"/>
    <property type="match status" value="1"/>
</dbReference>
<feature type="domain" description="Endonuclease/exonuclease/phosphatase" evidence="2">
    <location>
        <begin position="308"/>
        <end position="600"/>
    </location>
</feature>